<evidence type="ECO:0000256" key="8">
    <source>
        <dbReference type="ARBA" id="ARBA00023152"/>
    </source>
</evidence>
<reference evidence="12" key="1">
    <citation type="submission" date="2018-12" db="EMBL/GenBank/DDBJ databases">
        <title>Tengunoibacter tsumagoiensis gen. nov., sp. nov., Dictyobacter kobayashii sp. nov., D. alpinus sp. nov., and D. joshuensis sp. nov. and description of Dictyobacteraceae fam. nov. within the order Ktedonobacterales isolated from Tengu-no-mugimeshi.</title>
        <authorList>
            <person name="Wang C.M."/>
            <person name="Zheng Y."/>
            <person name="Sakai Y."/>
            <person name="Toyoda A."/>
            <person name="Minakuchi Y."/>
            <person name="Abe K."/>
            <person name="Yokota A."/>
            <person name="Yabe S."/>
        </authorList>
    </citation>
    <scope>NUCLEOTIDE SEQUENCE [LARGE SCALE GENOMIC DNA]</scope>
    <source>
        <strain evidence="12">Uno3</strain>
    </source>
</reference>
<organism evidence="11 12">
    <name type="scientific">Tengunoibacter tsumagoiensis</name>
    <dbReference type="NCBI Taxonomy" id="2014871"/>
    <lineage>
        <taxon>Bacteria</taxon>
        <taxon>Bacillati</taxon>
        <taxon>Chloroflexota</taxon>
        <taxon>Ktedonobacteria</taxon>
        <taxon>Ktedonobacterales</taxon>
        <taxon>Dictyobacteraceae</taxon>
        <taxon>Tengunoibacter</taxon>
    </lineage>
</organism>
<dbReference type="PRINTS" id="PR00476">
    <property type="entry name" value="PHFRCTKINASE"/>
</dbReference>
<comment type="pathway">
    <text evidence="2">Carbohydrate degradation; glycolysis; D-glyceraldehyde 3-phosphate and glycerone phosphate from D-glucose: step 3/4.</text>
</comment>
<evidence type="ECO:0000256" key="4">
    <source>
        <dbReference type="ARBA" id="ARBA00022679"/>
    </source>
</evidence>
<dbReference type="GO" id="GO:0070095">
    <property type="term" value="F:fructose-6-phosphate binding"/>
    <property type="evidence" value="ECO:0007669"/>
    <property type="project" value="TreeGrafter"/>
</dbReference>
<dbReference type="InterPro" id="IPR022953">
    <property type="entry name" value="ATP_PFK"/>
</dbReference>
<dbReference type="OrthoDB" id="9802503at2"/>
<dbReference type="Pfam" id="PF00365">
    <property type="entry name" value="PFK"/>
    <property type="match status" value="1"/>
</dbReference>
<keyword evidence="4" id="KW-0808">Transferase</keyword>
<evidence type="ECO:0000256" key="6">
    <source>
        <dbReference type="ARBA" id="ARBA00022777"/>
    </source>
</evidence>
<evidence type="ECO:0000256" key="7">
    <source>
        <dbReference type="ARBA" id="ARBA00022842"/>
    </source>
</evidence>
<keyword evidence="7" id="KW-0460">Magnesium</keyword>
<accession>A0A402AAB5</accession>
<keyword evidence="3" id="KW-0963">Cytoplasm</keyword>
<keyword evidence="8" id="KW-0324">Glycolysis</keyword>
<keyword evidence="12" id="KW-1185">Reference proteome</keyword>
<evidence type="ECO:0000256" key="1">
    <source>
        <dbReference type="ARBA" id="ARBA00001946"/>
    </source>
</evidence>
<proteinExistence type="inferred from homology"/>
<protein>
    <submittedName>
        <fullName evidence="11">6-phosphofructokinase</fullName>
    </submittedName>
</protein>
<evidence type="ECO:0000256" key="5">
    <source>
        <dbReference type="ARBA" id="ARBA00022723"/>
    </source>
</evidence>
<sequence length="406" mass="44825">MPGHVSSPIRSLGVLTGGGDVPGLNAAIKALVYRAETMGIRVMGLRAGWEGITFLDRSRSIEELTFSEEKPESWTSGYLMPLTRLNTRNIDRQGGTILQSSRTNPGNTKVGELPAHLASYADGHASTDRVDLTKEVIANLEFLQLDGLVVIGGDDTLSYGSKLAAAGIPVWGIPKTMDNDVPGTEYCIGFQTAISRAEEFINRIRSTAGSHRETVLFRMFGRDAGFTALETATVTWAHRLIIPEVPINIDHLADLVLKDREEPEGYSFVIMSEGANMGVPVPTVGEADAYGHKKKVNVAEFLSDELSSRIPGVRFLPIDLTYFLRSGEPEVYDKHMAIYYANVIMSQVEEGIHAVMAAYRHGEFICTDIPGKDLTARRVDPADYHTERYRPRFERLRGTYHPQSHS</sequence>
<dbReference type="GO" id="GO:0005945">
    <property type="term" value="C:6-phosphofructokinase complex"/>
    <property type="evidence" value="ECO:0007669"/>
    <property type="project" value="TreeGrafter"/>
</dbReference>
<comment type="caution">
    <text evidence="11">The sequence shown here is derived from an EMBL/GenBank/DDBJ whole genome shotgun (WGS) entry which is preliminary data.</text>
</comment>
<evidence type="ECO:0000256" key="9">
    <source>
        <dbReference type="ARBA" id="ARBA00038478"/>
    </source>
</evidence>
<dbReference type="PANTHER" id="PTHR13697:SF52">
    <property type="entry name" value="ATP-DEPENDENT 6-PHOSPHOFRUCTOKINASE 3"/>
    <property type="match status" value="1"/>
</dbReference>
<dbReference type="PANTHER" id="PTHR13697">
    <property type="entry name" value="PHOSPHOFRUCTOKINASE"/>
    <property type="match status" value="1"/>
</dbReference>
<name>A0A402AAB5_9CHLR</name>
<dbReference type="Proteomes" id="UP000287352">
    <property type="component" value="Unassembled WGS sequence"/>
</dbReference>
<dbReference type="GO" id="GO:0048029">
    <property type="term" value="F:monosaccharide binding"/>
    <property type="evidence" value="ECO:0007669"/>
    <property type="project" value="TreeGrafter"/>
</dbReference>
<dbReference type="GO" id="GO:0003872">
    <property type="term" value="F:6-phosphofructokinase activity"/>
    <property type="evidence" value="ECO:0007669"/>
    <property type="project" value="InterPro"/>
</dbReference>
<evidence type="ECO:0000256" key="3">
    <source>
        <dbReference type="ARBA" id="ARBA00022490"/>
    </source>
</evidence>
<dbReference type="GO" id="GO:0030388">
    <property type="term" value="P:fructose 1,6-bisphosphate metabolic process"/>
    <property type="evidence" value="ECO:0007669"/>
    <property type="project" value="TreeGrafter"/>
</dbReference>
<dbReference type="AlphaFoldDB" id="A0A402AAB5"/>
<dbReference type="GO" id="GO:0005524">
    <property type="term" value="F:ATP binding"/>
    <property type="evidence" value="ECO:0007669"/>
    <property type="project" value="TreeGrafter"/>
</dbReference>
<keyword evidence="5" id="KW-0479">Metal-binding</keyword>
<comment type="similarity">
    <text evidence="9">Belongs to the phosphofructokinase type A (PFKA) family.</text>
</comment>
<dbReference type="Gene3D" id="3.40.50.450">
    <property type="match status" value="1"/>
</dbReference>
<dbReference type="SUPFAM" id="SSF53784">
    <property type="entry name" value="Phosphofructokinase"/>
    <property type="match status" value="1"/>
</dbReference>
<dbReference type="RefSeq" id="WP_126583464.1">
    <property type="nucleotide sequence ID" value="NZ_BIFR01000002.1"/>
</dbReference>
<dbReference type="GO" id="GO:0061621">
    <property type="term" value="P:canonical glycolysis"/>
    <property type="evidence" value="ECO:0007669"/>
    <property type="project" value="TreeGrafter"/>
</dbReference>
<evidence type="ECO:0000313" key="11">
    <source>
        <dbReference type="EMBL" id="GCE16080.1"/>
    </source>
</evidence>
<dbReference type="Gene3D" id="3.40.50.460">
    <property type="entry name" value="Phosphofructokinase domain"/>
    <property type="match status" value="1"/>
</dbReference>
<dbReference type="GO" id="GO:0016208">
    <property type="term" value="F:AMP binding"/>
    <property type="evidence" value="ECO:0007669"/>
    <property type="project" value="TreeGrafter"/>
</dbReference>
<dbReference type="GO" id="GO:0046872">
    <property type="term" value="F:metal ion binding"/>
    <property type="evidence" value="ECO:0007669"/>
    <property type="project" value="UniProtKB-KW"/>
</dbReference>
<dbReference type="UniPathway" id="UPA00109">
    <property type="reaction ID" value="UER00182"/>
</dbReference>
<dbReference type="GO" id="GO:0006002">
    <property type="term" value="P:fructose 6-phosphate metabolic process"/>
    <property type="evidence" value="ECO:0007669"/>
    <property type="project" value="InterPro"/>
</dbReference>
<dbReference type="InterPro" id="IPR000023">
    <property type="entry name" value="Phosphofructokinase_dom"/>
</dbReference>
<feature type="domain" description="Phosphofructokinase" evidence="10">
    <location>
        <begin position="12"/>
        <end position="342"/>
    </location>
</feature>
<dbReference type="EMBL" id="BIFR01000002">
    <property type="protein sequence ID" value="GCE16080.1"/>
    <property type="molecule type" value="Genomic_DNA"/>
</dbReference>
<evidence type="ECO:0000256" key="2">
    <source>
        <dbReference type="ARBA" id="ARBA00004679"/>
    </source>
</evidence>
<dbReference type="InterPro" id="IPR035966">
    <property type="entry name" value="PKF_sf"/>
</dbReference>
<dbReference type="GO" id="GO:0042802">
    <property type="term" value="F:identical protein binding"/>
    <property type="evidence" value="ECO:0007669"/>
    <property type="project" value="TreeGrafter"/>
</dbReference>
<comment type="cofactor">
    <cofactor evidence="1">
        <name>Mg(2+)</name>
        <dbReference type="ChEBI" id="CHEBI:18420"/>
    </cofactor>
</comment>
<evidence type="ECO:0000259" key="10">
    <source>
        <dbReference type="Pfam" id="PF00365"/>
    </source>
</evidence>
<gene>
    <name evidence="11" type="ORF">KTT_59390</name>
</gene>
<evidence type="ECO:0000313" key="12">
    <source>
        <dbReference type="Proteomes" id="UP000287352"/>
    </source>
</evidence>
<keyword evidence="6 11" id="KW-0418">Kinase</keyword>